<evidence type="ECO:0008006" key="4">
    <source>
        <dbReference type="Google" id="ProtNLM"/>
    </source>
</evidence>
<dbReference type="EMBL" id="CT573213">
    <property type="protein sequence ID" value="CAJ62461.1"/>
    <property type="molecule type" value="Genomic_DNA"/>
</dbReference>
<dbReference type="Proteomes" id="UP000000657">
    <property type="component" value="Chromosome"/>
</dbReference>
<evidence type="ECO:0000313" key="2">
    <source>
        <dbReference type="EMBL" id="CAJ62461.1"/>
    </source>
</evidence>
<dbReference type="Gene3D" id="2.10.230.10">
    <property type="entry name" value="Heat shock protein DnaJ, cysteine-rich domain"/>
    <property type="match status" value="1"/>
</dbReference>
<dbReference type="OrthoDB" id="3215111at2"/>
<dbReference type="HOGENOM" id="CLU_177658_0_0_11"/>
<organism evidence="2 3">
    <name type="scientific">Frankia alni (strain DSM 45986 / CECT 9034 / ACN14a)</name>
    <dbReference type="NCBI Taxonomy" id="326424"/>
    <lineage>
        <taxon>Bacteria</taxon>
        <taxon>Bacillati</taxon>
        <taxon>Actinomycetota</taxon>
        <taxon>Actinomycetes</taxon>
        <taxon>Frankiales</taxon>
        <taxon>Frankiaceae</taxon>
        <taxon>Frankia</taxon>
    </lineage>
</organism>
<feature type="compositionally biased region" description="Basic and acidic residues" evidence="1">
    <location>
        <begin position="35"/>
        <end position="52"/>
    </location>
</feature>
<evidence type="ECO:0000313" key="3">
    <source>
        <dbReference type="Proteomes" id="UP000000657"/>
    </source>
</evidence>
<reference evidence="2 3" key="1">
    <citation type="journal article" date="2007" name="Genome Res.">
        <title>Genome characteristics of facultatively symbiotic Frankia sp. strains reflect host range and host plant biogeography.</title>
        <authorList>
            <person name="Normand P."/>
            <person name="Lapierre P."/>
            <person name="Tisa L.S."/>
            <person name="Gogarten J.P."/>
            <person name="Alloisio N."/>
            <person name="Bagnarol E."/>
            <person name="Bassi C.A."/>
            <person name="Berry A.M."/>
            <person name="Bickhart D.M."/>
            <person name="Choisne N."/>
            <person name="Couloux A."/>
            <person name="Cournoyer B."/>
            <person name="Cruveiller S."/>
            <person name="Daubin V."/>
            <person name="Demange N."/>
            <person name="Francino M.P."/>
            <person name="Goltsman E."/>
            <person name="Huang Y."/>
            <person name="Kopp O.R."/>
            <person name="Labarre L."/>
            <person name="Lapidus A."/>
            <person name="Lavire C."/>
            <person name="Marechal J."/>
            <person name="Martinez M."/>
            <person name="Mastronunzio J.E."/>
            <person name="Mullin B.C."/>
            <person name="Niemann J."/>
            <person name="Pujic P."/>
            <person name="Rawnsley T."/>
            <person name="Rouy Z."/>
            <person name="Schenowitz C."/>
            <person name="Sellstedt A."/>
            <person name="Tavares F."/>
            <person name="Tomkins J.P."/>
            <person name="Vallenet D."/>
            <person name="Valverde C."/>
            <person name="Wall L.G."/>
            <person name="Wang Y."/>
            <person name="Medigue C."/>
            <person name="Benson D.R."/>
        </authorList>
    </citation>
    <scope>NUCLEOTIDE SEQUENCE [LARGE SCALE GENOMIC DNA]</scope>
    <source>
        <strain evidence="3">DSM 45986 / CECT 9034 / ACN14a</strain>
    </source>
</reference>
<evidence type="ECO:0000256" key="1">
    <source>
        <dbReference type="SAM" id="MobiDB-lite"/>
    </source>
</evidence>
<sequence length="104" mass="11003">MAWNKHGASGGGASTGRDGIKRGGRDGSAGSKGNPDTEKDYDKRGAKSRSPDLDEVEIADCPACNGTGRIQTDRAETDEDGQFVGTQEKRCEACSGEGRIRKKQ</sequence>
<proteinExistence type="predicted"/>
<dbReference type="STRING" id="326424.FRAAL3818"/>
<gene>
    <name evidence="2" type="ordered locus">FRAAL3818</name>
</gene>
<dbReference type="InterPro" id="IPR036410">
    <property type="entry name" value="HSP_DnaJ_Cys-rich_dom_sf"/>
</dbReference>
<protein>
    <recommendedName>
        <fullName evidence="4">Molecular chaperone DnaJ</fullName>
    </recommendedName>
</protein>
<feature type="region of interest" description="Disordered" evidence="1">
    <location>
        <begin position="1"/>
        <end position="85"/>
    </location>
</feature>
<dbReference type="SUPFAM" id="SSF57938">
    <property type="entry name" value="DnaJ/Hsp40 cysteine-rich domain"/>
    <property type="match status" value="1"/>
</dbReference>
<dbReference type="AlphaFoldDB" id="Q0RJ52"/>
<accession>Q0RJ52</accession>
<dbReference type="RefSeq" id="WP_011604955.1">
    <property type="nucleotide sequence ID" value="NC_008278.1"/>
</dbReference>
<dbReference type="KEGG" id="fal:FRAAL3818"/>
<keyword evidence="3" id="KW-1185">Reference proteome</keyword>
<name>Q0RJ52_FRAAA</name>